<gene>
    <name evidence="1" type="ORF">ACFPO9_17605</name>
</gene>
<sequence length="184" mass="19782">MPTALEFAASFVRRKPNQTEVAELHRLREQDLAALATKDVITVEDIQALEWGVKFEVANKFFDKCDASAKHALLHDQHHGVRSAAALFKPSEKPALPAPAATSKPVAQATVSEIASVIMNGEPRIATLHGLTTAAGIEEMIASTHPTSLLERAEAFIAGFEGDDLQEGVDQLLADLRAALAPIR</sequence>
<reference evidence="2" key="1">
    <citation type="journal article" date="2019" name="Int. J. Syst. Evol. Microbiol.">
        <title>The Global Catalogue of Microorganisms (GCM) 10K type strain sequencing project: providing services to taxonomists for standard genome sequencing and annotation.</title>
        <authorList>
            <consortium name="The Broad Institute Genomics Platform"/>
            <consortium name="The Broad Institute Genome Sequencing Center for Infectious Disease"/>
            <person name="Wu L."/>
            <person name="Ma J."/>
        </authorList>
    </citation>
    <scope>NUCLEOTIDE SEQUENCE [LARGE SCALE GENOMIC DNA]</scope>
    <source>
        <strain evidence="2">CGMCC 4.5798</strain>
    </source>
</reference>
<proteinExistence type="predicted"/>
<dbReference type="EMBL" id="JBHSMZ010000014">
    <property type="protein sequence ID" value="MFC5550336.1"/>
    <property type="molecule type" value="Genomic_DNA"/>
</dbReference>
<dbReference type="RefSeq" id="WP_379772771.1">
    <property type="nucleotide sequence ID" value="NZ_JBHSMZ010000014.1"/>
</dbReference>
<organism evidence="1 2">
    <name type="scientific">Massilia aerilata</name>
    <dbReference type="NCBI Taxonomy" id="453817"/>
    <lineage>
        <taxon>Bacteria</taxon>
        <taxon>Pseudomonadati</taxon>
        <taxon>Pseudomonadota</taxon>
        <taxon>Betaproteobacteria</taxon>
        <taxon>Burkholderiales</taxon>
        <taxon>Oxalobacteraceae</taxon>
        <taxon>Telluria group</taxon>
        <taxon>Massilia</taxon>
    </lineage>
</organism>
<name>A0ABW0RZU0_9BURK</name>
<protein>
    <submittedName>
        <fullName evidence="1">Uncharacterized protein</fullName>
    </submittedName>
</protein>
<keyword evidence="2" id="KW-1185">Reference proteome</keyword>
<comment type="caution">
    <text evidence="1">The sequence shown here is derived from an EMBL/GenBank/DDBJ whole genome shotgun (WGS) entry which is preliminary data.</text>
</comment>
<evidence type="ECO:0000313" key="2">
    <source>
        <dbReference type="Proteomes" id="UP001596086"/>
    </source>
</evidence>
<evidence type="ECO:0000313" key="1">
    <source>
        <dbReference type="EMBL" id="MFC5550336.1"/>
    </source>
</evidence>
<accession>A0ABW0RZU0</accession>
<dbReference type="Proteomes" id="UP001596086">
    <property type="component" value="Unassembled WGS sequence"/>
</dbReference>